<keyword evidence="1" id="KW-0812">Transmembrane</keyword>
<evidence type="ECO:0000256" key="1">
    <source>
        <dbReference type="SAM" id="Phobius"/>
    </source>
</evidence>
<keyword evidence="1" id="KW-1133">Transmembrane helix</keyword>
<protein>
    <recommendedName>
        <fullName evidence="4">Transmembrane protein</fullName>
    </recommendedName>
</protein>
<proteinExistence type="predicted"/>
<name>A0AAU9JDI9_9CILI</name>
<evidence type="ECO:0000313" key="2">
    <source>
        <dbReference type="EMBL" id="CAG9321648.1"/>
    </source>
</evidence>
<dbReference type="Proteomes" id="UP001162131">
    <property type="component" value="Unassembled WGS sequence"/>
</dbReference>
<dbReference type="EMBL" id="CAJZBQ010000028">
    <property type="protein sequence ID" value="CAG9321648.1"/>
    <property type="molecule type" value="Genomic_DNA"/>
</dbReference>
<reference evidence="2" key="1">
    <citation type="submission" date="2021-09" db="EMBL/GenBank/DDBJ databases">
        <authorList>
            <consortium name="AG Swart"/>
            <person name="Singh M."/>
            <person name="Singh A."/>
            <person name="Seah K."/>
            <person name="Emmerich C."/>
        </authorList>
    </citation>
    <scope>NUCLEOTIDE SEQUENCE</scope>
    <source>
        <strain evidence="2">ATCC30299</strain>
    </source>
</reference>
<feature type="transmembrane region" description="Helical" evidence="1">
    <location>
        <begin position="57"/>
        <end position="77"/>
    </location>
</feature>
<comment type="caution">
    <text evidence="2">The sequence shown here is derived from an EMBL/GenBank/DDBJ whole genome shotgun (WGS) entry which is preliminary data.</text>
</comment>
<keyword evidence="1" id="KW-0472">Membrane</keyword>
<sequence>MDFRFNKTIKNHKSSESEFLTHNPILKTLETEEISMVSAFKRKNVHMYSLSYGKWKALGAIVSTAAIVGIYKAYVIGDSIKADKLKKNDENMLEKEGTMMLDSQVKP</sequence>
<evidence type="ECO:0008006" key="4">
    <source>
        <dbReference type="Google" id="ProtNLM"/>
    </source>
</evidence>
<keyword evidence="3" id="KW-1185">Reference proteome</keyword>
<dbReference type="AlphaFoldDB" id="A0AAU9JDI9"/>
<evidence type="ECO:0000313" key="3">
    <source>
        <dbReference type="Proteomes" id="UP001162131"/>
    </source>
</evidence>
<gene>
    <name evidence="2" type="ORF">BSTOLATCC_MIC28924</name>
</gene>
<organism evidence="2 3">
    <name type="scientific">Blepharisma stoltei</name>
    <dbReference type="NCBI Taxonomy" id="1481888"/>
    <lineage>
        <taxon>Eukaryota</taxon>
        <taxon>Sar</taxon>
        <taxon>Alveolata</taxon>
        <taxon>Ciliophora</taxon>
        <taxon>Postciliodesmatophora</taxon>
        <taxon>Heterotrichea</taxon>
        <taxon>Heterotrichida</taxon>
        <taxon>Blepharismidae</taxon>
        <taxon>Blepharisma</taxon>
    </lineage>
</organism>
<accession>A0AAU9JDI9</accession>